<dbReference type="NCBIfam" id="NF009689">
    <property type="entry name" value="PRK13210.1"/>
    <property type="match status" value="1"/>
</dbReference>
<dbReference type="Pfam" id="PF01261">
    <property type="entry name" value="AP_endonuc_2"/>
    <property type="match status" value="1"/>
</dbReference>
<organism evidence="4 5">
    <name type="scientific">Listeria floridensis FSL S10-1187</name>
    <dbReference type="NCBI Taxonomy" id="1265817"/>
    <lineage>
        <taxon>Bacteria</taxon>
        <taxon>Bacillati</taxon>
        <taxon>Bacillota</taxon>
        <taxon>Bacilli</taxon>
        <taxon>Bacillales</taxon>
        <taxon>Listeriaceae</taxon>
        <taxon>Listeria</taxon>
    </lineage>
</organism>
<evidence type="ECO:0000256" key="1">
    <source>
        <dbReference type="ARBA" id="ARBA00023235"/>
    </source>
</evidence>
<dbReference type="EMBL" id="AODF01000016">
    <property type="protein sequence ID" value="EUJ31669.1"/>
    <property type="molecule type" value="Genomic_DNA"/>
</dbReference>
<reference evidence="4 5" key="1">
    <citation type="journal article" date="2014" name="Int. J. Syst. Evol. Microbiol.">
        <title>Listeria floridensis sp. nov., Listeria aquatica sp. nov., Listeria cornellensis sp. nov., Listeria riparia sp. nov. and Listeria grandensis sp. nov., from agricultural and natural environments.</title>
        <authorList>
            <person name="den Bakker H.C."/>
            <person name="Warchocki S."/>
            <person name="Wright E.M."/>
            <person name="Allred A.F."/>
            <person name="Ahlstrom C."/>
            <person name="Manuel C.S."/>
            <person name="Stasiewicz M.J."/>
            <person name="Burrell A."/>
            <person name="Roof S."/>
            <person name="Strawn L."/>
            <person name="Fortes E.D."/>
            <person name="Nightingale K.K."/>
            <person name="Kephart D."/>
            <person name="Wiedmann M."/>
        </authorList>
    </citation>
    <scope>NUCLEOTIDE SEQUENCE [LARGE SCALE GENOMIC DNA]</scope>
    <source>
        <strain evidence="4 5">FSL S10-1187</strain>
    </source>
</reference>
<dbReference type="InterPro" id="IPR013022">
    <property type="entry name" value="Xyl_isomerase-like_TIM-brl"/>
</dbReference>
<dbReference type="InterPro" id="IPR004560">
    <property type="entry name" value="L-Ru-5P_3-Epase"/>
</dbReference>
<dbReference type="NCBIfam" id="NF009688">
    <property type="entry name" value="PRK13209.1"/>
    <property type="match status" value="1"/>
</dbReference>
<dbReference type="Gene3D" id="3.20.20.150">
    <property type="entry name" value="Divalent-metal-dependent TIM barrel enzymes"/>
    <property type="match status" value="1"/>
</dbReference>
<keyword evidence="1" id="KW-0413">Isomerase</keyword>
<dbReference type="PANTHER" id="PTHR43489:SF1">
    <property type="entry name" value="L-RIBULOSE-5-PHOSPHATE 3-EPIMERASE SGBU-RELATED"/>
    <property type="match status" value="1"/>
</dbReference>
<name>A0ABN0RER3_9LIST</name>
<dbReference type="RefSeq" id="WP_036097350.1">
    <property type="nucleotide sequence ID" value="NZ_AODF01000016.1"/>
</dbReference>
<comment type="caution">
    <text evidence="4">The sequence shown here is derived from an EMBL/GenBank/DDBJ whole genome shotgun (WGS) entry which is preliminary data.</text>
</comment>
<dbReference type="SUPFAM" id="SSF51658">
    <property type="entry name" value="Xylose isomerase-like"/>
    <property type="match status" value="1"/>
</dbReference>
<gene>
    <name evidence="4" type="ORF">MFLO_08657</name>
</gene>
<dbReference type="NCBIfam" id="TIGR00542">
    <property type="entry name" value="hxl6Piso_put"/>
    <property type="match status" value="1"/>
</dbReference>
<evidence type="ECO:0000313" key="5">
    <source>
        <dbReference type="Proteomes" id="UP000019249"/>
    </source>
</evidence>
<proteinExistence type="predicted"/>
<evidence type="ECO:0000313" key="4">
    <source>
        <dbReference type="EMBL" id="EUJ31669.1"/>
    </source>
</evidence>
<sequence length="287" mass="32242">MKKQPLGIYEKALPKSFSWEEKFKLARQSHFDFIELSIDESDERLARLDWTASERATLRALSLASGIRIPSMCLSGHRRYPLGSLDPAIRETGLLLMQKAIDLASDLGIRVIQLAGYDVYYESKSLLTRAWFIENLQRSLEWAAAKQVILAIEIMDDPFMSSVTKYLHLKAEIGASPWLKLYPDIGNLSAWPENDLGFELAEGISDTVAIHLKDTLPVTTDFPGKFKEVPFGSGCVDFAGAFKTLQQLGYAGPYLIEMWGEQSPNCEAELAAAKNFIETKWKEAEIK</sequence>
<evidence type="ECO:0000256" key="2">
    <source>
        <dbReference type="NCBIfam" id="TIGR00542"/>
    </source>
</evidence>
<dbReference type="InterPro" id="IPR050417">
    <property type="entry name" value="Sugar_Epim/Isomerase"/>
</dbReference>
<dbReference type="Proteomes" id="UP000019249">
    <property type="component" value="Unassembled WGS sequence"/>
</dbReference>
<dbReference type="PANTHER" id="PTHR43489">
    <property type="entry name" value="ISOMERASE"/>
    <property type="match status" value="1"/>
</dbReference>
<accession>A0ABN0RER3</accession>
<dbReference type="InterPro" id="IPR036237">
    <property type="entry name" value="Xyl_isomerase-like_sf"/>
</dbReference>
<evidence type="ECO:0000259" key="3">
    <source>
        <dbReference type="Pfam" id="PF01261"/>
    </source>
</evidence>
<feature type="domain" description="Xylose isomerase-like TIM barrel" evidence="3">
    <location>
        <begin position="23"/>
        <end position="268"/>
    </location>
</feature>
<protein>
    <recommendedName>
        <fullName evidence="2">L-ribulose-5-phosphate 3-epimerase</fullName>
    </recommendedName>
</protein>
<keyword evidence="5" id="KW-1185">Reference proteome</keyword>